<dbReference type="PROSITE" id="PS50103">
    <property type="entry name" value="ZF_C3H1"/>
    <property type="match status" value="2"/>
</dbReference>
<feature type="domain" description="C3H1-type" evidence="8">
    <location>
        <begin position="189"/>
        <end position="217"/>
    </location>
</feature>
<dbReference type="InterPro" id="IPR012677">
    <property type="entry name" value="Nucleotide-bd_a/b_plait_sf"/>
</dbReference>
<gene>
    <name evidence="9" type="ORF">PMEA_00008028</name>
</gene>
<dbReference type="GO" id="GO:0000398">
    <property type="term" value="P:mRNA splicing, via spliceosome"/>
    <property type="evidence" value="ECO:0007669"/>
    <property type="project" value="InterPro"/>
</dbReference>
<dbReference type="InterPro" id="IPR036855">
    <property type="entry name" value="Znf_CCCH_sf"/>
</dbReference>
<dbReference type="Gene3D" id="3.30.70.330">
    <property type="match status" value="1"/>
</dbReference>
<dbReference type="Pfam" id="PF00642">
    <property type="entry name" value="zf-CCCH"/>
    <property type="match status" value="1"/>
</dbReference>
<reference evidence="9 10" key="1">
    <citation type="submission" date="2022-05" db="EMBL/GenBank/DDBJ databases">
        <authorList>
            <consortium name="Genoscope - CEA"/>
            <person name="William W."/>
        </authorList>
    </citation>
    <scope>NUCLEOTIDE SEQUENCE [LARGE SCALE GENOMIC DNA]</scope>
</reference>
<feature type="compositionally biased region" description="Basic residues" evidence="7">
    <location>
        <begin position="505"/>
        <end position="540"/>
    </location>
</feature>
<feature type="region of interest" description="Disordered" evidence="7">
    <location>
        <begin position="131"/>
        <end position="187"/>
    </location>
</feature>
<dbReference type="SUPFAM" id="SSF54928">
    <property type="entry name" value="RNA-binding domain, RBD"/>
    <property type="match status" value="1"/>
</dbReference>
<dbReference type="AlphaFoldDB" id="A0AAU9WNL0"/>
<evidence type="ECO:0000256" key="4">
    <source>
        <dbReference type="ARBA" id="ARBA00022833"/>
    </source>
</evidence>
<feature type="compositionally biased region" description="Basic residues" evidence="7">
    <location>
        <begin position="24"/>
        <end position="41"/>
    </location>
</feature>
<feature type="compositionally biased region" description="Acidic residues" evidence="7">
    <location>
        <begin position="1"/>
        <end position="10"/>
    </location>
</feature>
<dbReference type="Proteomes" id="UP001159428">
    <property type="component" value="Unassembled WGS sequence"/>
</dbReference>
<keyword evidence="2" id="KW-0677">Repeat</keyword>
<evidence type="ECO:0000256" key="7">
    <source>
        <dbReference type="SAM" id="MobiDB-lite"/>
    </source>
</evidence>
<dbReference type="InterPro" id="IPR003954">
    <property type="entry name" value="RRM_euk-type"/>
</dbReference>
<keyword evidence="4 6" id="KW-0862">Zinc</keyword>
<feature type="compositionally biased region" description="Basic and acidic residues" evidence="7">
    <location>
        <begin position="489"/>
        <end position="504"/>
    </location>
</feature>
<feature type="compositionally biased region" description="Polar residues" evidence="7">
    <location>
        <begin position="470"/>
        <end position="488"/>
    </location>
</feature>
<feature type="zinc finger region" description="C3H1-type" evidence="6">
    <location>
        <begin position="329"/>
        <end position="356"/>
    </location>
</feature>
<evidence type="ECO:0000256" key="1">
    <source>
        <dbReference type="ARBA" id="ARBA00022723"/>
    </source>
</evidence>
<organism evidence="9 10">
    <name type="scientific">Pocillopora meandrina</name>
    <dbReference type="NCBI Taxonomy" id="46732"/>
    <lineage>
        <taxon>Eukaryota</taxon>
        <taxon>Metazoa</taxon>
        <taxon>Cnidaria</taxon>
        <taxon>Anthozoa</taxon>
        <taxon>Hexacorallia</taxon>
        <taxon>Scleractinia</taxon>
        <taxon>Astrocoeniina</taxon>
        <taxon>Pocilloporidae</taxon>
        <taxon>Pocillopora</taxon>
    </lineage>
</organism>
<feature type="compositionally biased region" description="Basic and acidic residues" evidence="7">
    <location>
        <begin position="131"/>
        <end position="164"/>
    </location>
</feature>
<protein>
    <recommendedName>
        <fullName evidence="8">C3H1-type domain-containing protein</fullName>
    </recommendedName>
</protein>
<feature type="region of interest" description="Disordered" evidence="7">
    <location>
        <begin position="1"/>
        <end position="55"/>
    </location>
</feature>
<dbReference type="InterPro" id="IPR035979">
    <property type="entry name" value="RBD_domain_sf"/>
</dbReference>
<sequence length="558" mass="67756">MAVEEHEEDEESKKDCQQKQPVKLSHKQFRRLVKKERRRQKRQEAAKKREQEELEEKWRIENDPILRAKVEAKERAEKKRLLEEEEERKTQHRLWLEREAIAQERFRKKKEDEDRKLREKLEQEERIKREWEEEQKREKDKEERKQQEIKEKEDALFRELDKPSTSESNGPWHNPLAPRSGDSKSYGTEQDTVNCSFYLKTGACRFGERCSRHHPRPNSSVTLMIPGMYNDIRLSQSMLDEADQDTSLEYDERDTFESFKQFYQDTLPEFRKAGTVVQFKVCCNFEPHLRGNVYVQFSSEEECAKAYTMFNARWYASKQLSCEYSPVTKWKSAICGLFGRNRCPRGKNCNFLHVYRNPGDEFDYREDLSPTRTPFNGGRASERSERSWWRDHWRRRRDLNRDRSRDRDWEQDRHRKRYDRDQSRERDDERGRHRRRSRERERSKQTDKEENRELRTKRRSYSDDDESEGETGNNERLSPNVGESNTEIGSRDGEQQHELTEKLADRKRKHHSSDKHSHRRKSKKKHKHKSERKKKKKRRYKSESETSSTESDNDQDEH</sequence>
<keyword evidence="3 6" id="KW-0863">Zinc-finger</keyword>
<feature type="region of interest" description="Disordered" evidence="7">
    <location>
        <begin position="404"/>
        <end position="558"/>
    </location>
</feature>
<comment type="caution">
    <text evidence="9">The sequence shown here is derived from an EMBL/GenBank/DDBJ whole genome shotgun (WGS) entry which is preliminary data.</text>
</comment>
<accession>A0AAU9WNL0</accession>
<evidence type="ECO:0000313" key="9">
    <source>
        <dbReference type="EMBL" id="CAH3119975.1"/>
    </source>
</evidence>
<evidence type="ECO:0000256" key="2">
    <source>
        <dbReference type="ARBA" id="ARBA00022737"/>
    </source>
</evidence>
<dbReference type="PANTHER" id="PTHR12620">
    <property type="entry name" value="U2 SNRNP AUXILIARY FACTOR, SMALL SUBUNIT"/>
    <property type="match status" value="1"/>
</dbReference>
<dbReference type="CDD" id="cd12540">
    <property type="entry name" value="RRM_U2AFBPL"/>
    <property type="match status" value="1"/>
</dbReference>
<evidence type="ECO:0000259" key="8">
    <source>
        <dbReference type="PROSITE" id="PS50103"/>
    </source>
</evidence>
<keyword evidence="10" id="KW-1185">Reference proteome</keyword>
<feature type="compositionally biased region" description="Basic and acidic residues" evidence="7">
    <location>
        <begin position="404"/>
        <end position="431"/>
    </location>
</feature>
<dbReference type="InterPro" id="IPR009145">
    <property type="entry name" value="U2AF_small"/>
</dbReference>
<dbReference type="SMART" id="SM00356">
    <property type="entry name" value="ZnF_C3H1"/>
    <property type="match status" value="2"/>
</dbReference>
<feature type="compositionally biased region" description="Basic and acidic residues" evidence="7">
    <location>
        <begin position="42"/>
        <end position="55"/>
    </location>
</feature>
<feature type="zinc finger region" description="C3H1-type" evidence="6">
    <location>
        <begin position="189"/>
        <end position="217"/>
    </location>
</feature>
<evidence type="ECO:0000256" key="3">
    <source>
        <dbReference type="ARBA" id="ARBA00022771"/>
    </source>
</evidence>
<name>A0AAU9WNL0_9CNID</name>
<dbReference type="PRINTS" id="PR01848">
    <property type="entry name" value="U2AUXFACTOR"/>
</dbReference>
<dbReference type="SUPFAM" id="SSF90229">
    <property type="entry name" value="CCCH zinc finger"/>
    <property type="match status" value="1"/>
</dbReference>
<proteinExistence type="predicted"/>
<dbReference type="SMART" id="SM00361">
    <property type="entry name" value="RRM_1"/>
    <property type="match status" value="1"/>
</dbReference>
<evidence type="ECO:0000256" key="6">
    <source>
        <dbReference type="PROSITE-ProRule" id="PRU00723"/>
    </source>
</evidence>
<dbReference type="GO" id="GO:0008270">
    <property type="term" value="F:zinc ion binding"/>
    <property type="evidence" value="ECO:0007669"/>
    <property type="project" value="UniProtKB-KW"/>
</dbReference>
<keyword evidence="1 6" id="KW-0479">Metal-binding</keyword>
<dbReference type="EMBL" id="CALNXJ010000017">
    <property type="protein sequence ID" value="CAH3119975.1"/>
    <property type="molecule type" value="Genomic_DNA"/>
</dbReference>
<keyword evidence="5" id="KW-0694">RNA-binding</keyword>
<feature type="compositionally biased region" description="Basic and acidic residues" evidence="7">
    <location>
        <begin position="438"/>
        <end position="454"/>
    </location>
</feature>
<evidence type="ECO:0000313" key="10">
    <source>
        <dbReference type="Proteomes" id="UP001159428"/>
    </source>
</evidence>
<feature type="domain" description="C3H1-type" evidence="8">
    <location>
        <begin position="329"/>
        <end position="356"/>
    </location>
</feature>
<dbReference type="GO" id="GO:0003723">
    <property type="term" value="F:RNA binding"/>
    <property type="evidence" value="ECO:0007669"/>
    <property type="project" value="UniProtKB-KW"/>
</dbReference>
<dbReference type="InterPro" id="IPR000571">
    <property type="entry name" value="Znf_CCCH"/>
</dbReference>
<dbReference type="GO" id="GO:0089701">
    <property type="term" value="C:U2AF complex"/>
    <property type="evidence" value="ECO:0007669"/>
    <property type="project" value="InterPro"/>
</dbReference>
<evidence type="ECO:0000256" key="5">
    <source>
        <dbReference type="ARBA" id="ARBA00022884"/>
    </source>
</evidence>